<dbReference type="EMBL" id="KQ981625">
    <property type="protein sequence ID" value="KYN39196.1"/>
    <property type="molecule type" value="Genomic_DNA"/>
</dbReference>
<proteinExistence type="predicted"/>
<accession>A0A195FFR9</accession>
<gene>
    <name evidence="1" type="ORF">ALC56_06622</name>
</gene>
<organism evidence="1 2">
    <name type="scientific">Trachymyrmex septentrionalis</name>
    <dbReference type="NCBI Taxonomy" id="34720"/>
    <lineage>
        <taxon>Eukaryota</taxon>
        <taxon>Metazoa</taxon>
        <taxon>Ecdysozoa</taxon>
        <taxon>Arthropoda</taxon>
        <taxon>Hexapoda</taxon>
        <taxon>Insecta</taxon>
        <taxon>Pterygota</taxon>
        <taxon>Neoptera</taxon>
        <taxon>Endopterygota</taxon>
        <taxon>Hymenoptera</taxon>
        <taxon>Apocrita</taxon>
        <taxon>Aculeata</taxon>
        <taxon>Formicoidea</taxon>
        <taxon>Formicidae</taxon>
        <taxon>Myrmicinae</taxon>
        <taxon>Trachymyrmex</taxon>
    </lineage>
</organism>
<reference evidence="1 2" key="1">
    <citation type="submission" date="2016-03" db="EMBL/GenBank/DDBJ databases">
        <title>Trachymyrmex septentrionalis WGS genome.</title>
        <authorList>
            <person name="Nygaard S."/>
            <person name="Hu H."/>
            <person name="Boomsma J."/>
            <person name="Zhang G."/>
        </authorList>
    </citation>
    <scope>NUCLEOTIDE SEQUENCE [LARGE SCALE GENOMIC DNA]</scope>
    <source>
        <strain evidence="1">Tsep2-gDNA-1</strain>
        <tissue evidence="1">Whole body</tissue>
    </source>
</reference>
<evidence type="ECO:0000313" key="2">
    <source>
        <dbReference type="Proteomes" id="UP000078541"/>
    </source>
</evidence>
<sequence length="46" mass="5487">MQDRTLLFLQQTTLPGLEHFNDPSLTIATSRKVLEGRWRLFTIKWQ</sequence>
<evidence type="ECO:0000313" key="1">
    <source>
        <dbReference type="EMBL" id="KYN39196.1"/>
    </source>
</evidence>
<dbReference type="Proteomes" id="UP000078541">
    <property type="component" value="Unassembled WGS sequence"/>
</dbReference>
<name>A0A195FFR9_9HYME</name>
<dbReference type="AlphaFoldDB" id="A0A195FFR9"/>
<protein>
    <submittedName>
        <fullName evidence="1">Uncharacterized protein</fullName>
    </submittedName>
</protein>
<keyword evidence="2" id="KW-1185">Reference proteome</keyword>